<feature type="repeat" description="PPR" evidence="3">
    <location>
        <begin position="445"/>
        <end position="479"/>
    </location>
</feature>
<dbReference type="InterPro" id="IPR011990">
    <property type="entry name" value="TPR-like_helical_dom_sf"/>
</dbReference>
<feature type="repeat" description="PPR" evidence="3">
    <location>
        <begin position="374"/>
        <end position="408"/>
    </location>
</feature>
<dbReference type="InterPro" id="IPR002885">
    <property type="entry name" value="PPR_rpt"/>
</dbReference>
<dbReference type="EMBL" id="JAKOGI010000232">
    <property type="protein sequence ID" value="KAJ8439047.1"/>
    <property type="molecule type" value="Genomic_DNA"/>
</dbReference>
<dbReference type="InterPro" id="IPR050667">
    <property type="entry name" value="PPR-containing_protein"/>
</dbReference>
<evidence type="ECO:0008006" key="6">
    <source>
        <dbReference type="Google" id="ProtNLM"/>
    </source>
</evidence>
<keyword evidence="5" id="KW-1185">Reference proteome</keyword>
<dbReference type="Pfam" id="PF13812">
    <property type="entry name" value="PPR_3"/>
    <property type="match status" value="1"/>
</dbReference>
<sequence length="589" mass="66349">MAKVLMNSRANVVFSNGYPCYLCSSYEDSRTKDSRSLKLGSLNCGRKTNFCAISGGIVYSHGGLKRPDVGLCHESLLNGSPKLLKLIKSKVMVASIEHGLVCELGEVPLIREDEEDEVEEEQPLWGSAPLDRGIEFGVRRSKSPSMVSKWDETRLYYLEERDEEALSKRIVALSQTNKRASALALFRSMEFAGLWPNIHACNSLLSCLSRSNMLNELLMVFAFMKQNDIISGHSCSLVLKAVASSRGSDVALQMFLEWQKENKMRQNFDVIVYNTMISICGKANKWVQMEWIWTSMKESGIIGTTVTYRVLVCTFVRCGWYEMAIDAYCEMLQNGVKPGYDAMQAIIGGYAKEEQWESALNVFHHAFKCSLKPNLIACNALINSLGKAGKVKEAFKVYKCIRSLGHEPDSYTWNALLGAFYRAKQYANALQLFDSIQTDFSFKPNIHLYNTALMCCQRLAFWDEALQLLWKMESSGIPASTTSYNIVISACEVARKPKIALQVYKHMTYKNYIPDTFTNLSLIRSCIWGDLWDEVTGILDRSTPDVSLYNAAIHGMCLKGKYESAKKLYWKMRDIGLVPDGSQTSGENS</sequence>
<feature type="repeat" description="PPR" evidence="3">
    <location>
        <begin position="197"/>
        <end position="231"/>
    </location>
</feature>
<dbReference type="Gene3D" id="1.25.40.10">
    <property type="entry name" value="Tetratricopeptide repeat domain"/>
    <property type="match status" value="4"/>
</dbReference>
<accession>A0A9Q1QEE3</accession>
<dbReference type="PANTHER" id="PTHR47939:SF13">
    <property type="entry name" value="OS03G0201400 PROTEIN"/>
    <property type="match status" value="1"/>
</dbReference>
<protein>
    <recommendedName>
        <fullName evidence="6">Pentatricopeptide repeat-containing protein</fullName>
    </recommendedName>
</protein>
<evidence type="ECO:0000256" key="2">
    <source>
        <dbReference type="ARBA" id="ARBA00022737"/>
    </source>
</evidence>
<evidence type="ECO:0000313" key="5">
    <source>
        <dbReference type="Proteomes" id="UP001153076"/>
    </source>
</evidence>
<feature type="repeat" description="PPR" evidence="3">
    <location>
        <begin position="304"/>
        <end position="338"/>
    </location>
</feature>
<evidence type="ECO:0000256" key="1">
    <source>
        <dbReference type="ARBA" id="ARBA00007626"/>
    </source>
</evidence>
<evidence type="ECO:0000256" key="3">
    <source>
        <dbReference type="PROSITE-ProRule" id="PRU00708"/>
    </source>
</evidence>
<dbReference type="AlphaFoldDB" id="A0A9Q1QEE3"/>
<dbReference type="Pfam" id="PF01535">
    <property type="entry name" value="PPR"/>
    <property type="match status" value="5"/>
</dbReference>
<comment type="similarity">
    <text evidence="1">Belongs to the PPR family. P subfamily.</text>
</comment>
<dbReference type="NCBIfam" id="TIGR00756">
    <property type="entry name" value="PPR"/>
    <property type="match status" value="5"/>
</dbReference>
<dbReference type="PANTHER" id="PTHR47939">
    <property type="entry name" value="MEMBRANE-ASSOCIATED SALT-INDUCIBLE PROTEIN-LIKE"/>
    <property type="match status" value="1"/>
</dbReference>
<gene>
    <name evidence="4" type="ORF">Cgig2_014467</name>
</gene>
<name>A0A9Q1QEE3_9CARY</name>
<dbReference type="PROSITE" id="PS51375">
    <property type="entry name" value="PPR"/>
    <property type="match status" value="8"/>
</dbReference>
<proteinExistence type="inferred from homology"/>
<evidence type="ECO:0000313" key="4">
    <source>
        <dbReference type="EMBL" id="KAJ8439047.1"/>
    </source>
</evidence>
<keyword evidence="2" id="KW-0677">Repeat</keyword>
<comment type="caution">
    <text evidence="4">The sequence shown here is derived from an EMBL/GenBank/DDBJ whole genome shotgun (WGS) entry which is preliminary data.</text>
</comment>
<dbReference type="Proteomes" id="UP001153076">
    <property type="component" value="Unassembled WGS sequence"/>
</dbReference>
<dbReference type="OrthoDB" id="185373at2759"/>
<feature type="repeat" description="PPR" evidence="3">
    <location>
        <begin position="269"/>
        <end position="303"/>
    </location>
</feature>
<feature type="repeat" description="PPR" evidence="3">
    <location>
        <begin position="480"/>
        <end position="514"/>
    </location>
</feature>
<feature type="repeat" description="PPR" evidence="3">
    <location>
        <begin position="409"/>
        <end position="444"/>
    </location>
</feature>
<feature type="repeat" description="PPR" evidence="3">
    <location>
        <begin position="545"/>
        <end position="579"/>
    </location>
</feature>
<reference evidence="4" key="1">
    <citation type="submission" date="2022-04" db="EMBL/GenBank/DDBJ databases">
        <title>Carnegiea gigantea Genome sequencing and assembly v2.</title>
        <authorList>
            <person name="Copetti D."/>
            <person name="Sanderson M.J."/>
            <person name="Burquez A."/>
            <person name="Wojciechowski M.F."/>
        </authorList>
    </citation>
    <scope>NUCLEOTIDE SEQUENCE</scope>
    <source>
        <strain evidence="4">SGP5-SGP5p</strain>
        <tissue evidence="4">Aerial part</tissue>
    </source>
</reference>
<dbReference type="Pfam" id="PF13041">
    <property type="entry name" value="PPR_2"/>
    <property type="match status" value="1"/>
</dbReference>
<organism evidence="4 5">
    <name type="scientific">Carnegiea gigantea</name>
    <dbReference type="NCBI Taxonomy" id="171969"/>
    <lineage>
        <taxon>Eukaryota</taxon>
        <taxon>Viridiplantae</taxon>
        <taxon>Streptophyta</taxon>
        <taxon>Embryophyta</taxon>
        <taxon>Tracheophyta</taxon>
        <taxon>Spermatophyta</taxon>
        <taxon>Magnoliopsida</taxon>
        <taxon>eudicotyledons</taxon>
        <taxon>Gunneridae</taxon>
        <taxon>Pentapetalae</taxon>
        <taxon>Caryophyllales</taxon>
        <taxon>Cactineae</taxon>
        <taxon>Cactaceae</taxon>
        <taxon>Cactoideae</taxon>
        <taxon>Echinocereeae</taxon>
        <taxon>Carnegiea</taxon>
    </lineage>
</organism>